<dbReference type="OrthoDB" id="5377431at2"/>
<accession>A0A4Q1UKS1</accession>
<name>A0A4Q1UKS1_9BRAD</name>
<dbReference type="EMBL" id="MZXW01000053">
    <property type="protein sequence ID" value="RXT35060.1"/>
    <property type="molecule type" value="Genomic_DNA"/>
</dbReference>
<dbReference type="InterPro" id="IPR051478">
    <property type="entry name" value="Beta-lactamase-like_AB/R"/>
</dbReference>
<evidence type="ECO:0000256" key="1">
    <source>
        <dbReference type="ARBA" id="ARBA00038473"/>
    </source>
</evidence>
<dbReference type="GO" id="GO:0030163">
    <property type="term" value="P:protein catabolic process"/>
    <property type="evidence" value="ECO:0007669"/>
    <property type="project" value="InterPro"/>
</dbReference>
<dbReference type="SUPFAM" id="SSF56601">
    <property type="entry name" value="beta-lactamase/transpeptidase-like"/>
    <property type="match status" value="1"/>
</dbReference>
<comment type="function">
    <text evidence="2">Involved in the modulation of the specificity of the ClpAP-mediated ATP-dependent protein degradation.</text>
</comment>
<dbReference type="InterPro" id="IPR003769">
    <property type="entry name" value="ClpS_core"/>
</dbReference>
<evidence type="ECO:0000259" key="4">
    <source>
        <dbReference type="Pfam" id="PF02617"/>
    </source>
</evidence>
<dbReference type="Pfam" id="PF02617">
    <property type="entry name" value="ClpS"/>
    <property type="match status" value="1"/>
</dbReference>
<dbReference type="Gene3D" id="3.40.710.10">
    <property type="entry name" value="DD-peptidase/beta-lactamase superfamily"/>
    <property type="match status" value="1"/>
</dbReference>
<dbReference type="InterPro" id="IPR012338">
    <property type="entry name" value="Beta-lactam/transpept-like"/>
</dbReference>
<evidence type="ECO:0000259" key="5">
    <source>
        <dbReference type="Pfam" id="PF11954"/>
    </source>
</evidence>
<comment type="similarity">
    <text evidence="1">Belongs to the beta-lactamase family.</text>
</comment>
<comment type="subunit">
    <text evidence="2">Binds to the N-terminal domain of the chaperone ClpA.</text>
</comment>
<dbReference type="PANTHER" id="PTHR22935:SF95">
    <property type="entry name" value="BETA-LACTAMASE-LIKE 1-RELATED"/>
    <property type="match status" value="1"/>
</dbReference>
<dbReference type="Pfam" id="PF00144">
    <property type="entry name" value="Beta-lactamase"/>
    <property type="match status" value="1"/>
</dbReference>
<dbReference type="InterPro" id="IPR022935">
    <property type="entry name" value="ClpS"/>
</dbReference>
<dbReference type="AlphaFoldDB" id="A0A4Q1UKS1"/>
<dbReference type="Pfam" id="PF11954">
    <property type="entry name" value="DUF3471"/>
    <property type="match status" value="1"/>
</dbReference>
<dbReference type="HAMAP" id="MF_00302">
    <property type="entry name" value="ClpS"/>
    <property type="match status" value="1"/>
</dbReference>
<evidence type="ECO:0000256" key="2">
    <source>
        <dbReference type="HAMAP-Rule" id="MF_00302"/>
    </source>
</evidence>
<proteinExistence type="inferred from homology"/>
<feature type="domain" description="Beta-lactamase-related" evidence="3">
    <location>
        <begin position="46"/>
        <end position="349"/>
    </location>
</feature>
<protein>
    <recommendedName>
        <fullName evidence="2">ATP-dependent Clp protease adapter protein ClpS</fullName>
    </recommendedName>
</protein>
<dbReference type="InterPro" id="IPR014719">
    <property type="entry name" value="Ribosomal_bL12_C/ClpS-like"/>
</dbReference>
<dbReference type="InterPro" id="IPR001466">
    <property type="entry name" value="Beta-lactam-related"/>
</dbReference>
<evidence type="ECO:0000259" key="3">
    <source>
        <dbReference type="Pfam" id="PF00144"/>
    </source>
</evidence>
<feature type="domain" description="Peptidase S12 Pab87-related C-terminal" evidence="5">
    <location>
        <begin position="370"/>
        <end position="447"/>
    </location>
</feature>
<reference evidence="6 7" key="1">
    <citation type="submission" date="2017-03" db="EMBL/GenBank/DDBJ databases">
        <authorList>
            <person name="Safronova V.I."/>
            <person name="Sazanova A.L."/>
            <person name="Chirak E.R."/>
        </authorList>
    </citation>
    <scope>NUCLEOTIDE SEQUENCE [LARGE SCALE GENOMIC DNA]</scope>
    <source>
        <strain evidence="6 7">Opo-243</strain>
    </source>
</reference>
<dbReference type="Gene3D" id="3.30.1390.10">
    <property type="match status" value="1"/>
</dbReference>
<gene>
    <name evidence="2" type="primary">clpS</name>
    <name evidence="6" type="ORF">B5V03_34790</name>
</gene>
<comment type="similarity">
    <text evidence="2">Belongs to the ClpS family.</text>
</comment>
<dbReference type="SUPFAM" id="SSF54736">
    <property type="entry name" value="ClpS-like"/>
    <property type="match status" value="1"/>
</dbReference>
<feature type="domain" description="Adaptor protein ClpS core" evidence="4">
    <location>
        <begin position="478"/>
        <end position="550"/>
    </location>
</feature>
<dbReference type="InterPro" id="IPR021860">
    <property type="entry name" value="Peptidase_S12_Pab87-rel_C"/>
</dbReference>
<dbReference type="PANTHER" id="PTHR22935">
    <property type="entry name" value="PENICILLIN-BINDING PROTEIN"/>
    <property type="match status" value="1"/>
</dbReference>
<evidence type="ECO:0000313" key="6">
    <source>
        <dbReference type="EMBL" id="RXT35060.1"/>
    </source>
</evidence>
<organism evidence="6 7">
    <name type="scientific">Bradyrhizobium betae</name>
    <dbReference type="NCBI Taxonomy" id="244734"/>
    <lineage>
        <taxon>Bacteria</taxon>
        <taxon>Pseudomonadati</taxon>
        <taxon>Pseudomonadota</taxon>
        <taxon>Alphaproteobacteria</taxon>
        <taxon>Hyphomicrobiales</taxon>
        <taxon>Nitrobacteraceae</taxon>
        <taxon>Bradyrhizobium</taxon>
    </lineage>
</organism>
<dbReference type="Proteomes" id="UP000290819">
    <property type="component" value="Unassembled WGS sequence"/>
</dbReference>
<keyword evidence="7" id="KW-1185">Reference proteome</keyword>
<comment type="caution">
    <text evidence="6">The sequence shown here is derived from an EMBL/GenBank/DDBJ whole genome shotgun (WGS) entry which is preliminary data.</text>
</comment>
<dbReference type="GO" id="GO:0006508">
    <property type="term" value="P:proteolysis"/>
    <property type="evidence" value="ECO:0007669"/>
    <property type="project" value="UniProtKB-UniRule"/>
</dbReference>
<sequence>MDALWRGKIIGDELSSRVAIQRHCAIGARFMTSTSANIALLSKRVEKAAQERIEAGTYQTLVFGVVDGDKSEVVAFGKLDDGNAPDGETVYEIGSITKTFTATLLAQAILSGRLALDTPVAELLPESKIPSRGDRNITLGDLATHHSGLPRMPTNFTPKDPANPYADYDAAKMNVFLAGYQLPRDPGASYEYSNLGFGLLGHALARSVPATYDALIKDRILKPLGMTMTGTAFTDAMRAHLAPGHDDGGSAAKNWDLGALAGAGALRSTAHDMLRYLKANMGIGEPALAAAMNFAQQPRSNTAKIGLAWVTTDKGIVWHSGGTGGYRSFLGFTTDRKRGVVVLTNTFADLDDLGFATLDSDAPLAPAYKAIVLPSASLDEYAGIYELAENFLLYVRQMNDGLYARATGQGAFPIFPWAPNEFFARVAGISMTFTRNLEGAVDGLVLHQHGDRSAPKRIEAKDTERHNGSDMASELLSEVQLLNDDDTPMEFVIFILEWVFGKDRETATRIMLEIHDKGVGACGIYPHHVADAKLTEVSELARQHGHALQCVRERIASAG</sequence>
<evidence type="ECO:0000313" key="7">
    <source>
        <dbReference type="Proteomes" id="UP000290819"/>
    </source>
</evidence>